<evidence type="ECO:0008006" key="4">
    <source>
        <dbReference type="Google" id="ProtNLM"/>
    </source>
</evidence>
<dbReference type="AlphaFoldDB" id="A0AAW9SRR3"/>
<organism evidence="2 3">
    <name type="scientific">Ponticoccus litoralis</name>
    <dbReference type="NCBI Taxonomy" id="422297"/>
    <lineage>
        <taxon>Bacteria</taxon>
        <taxon>Pseudomonadati</taxon>
        <taxon>Pseudomonadota</taxon>
        <taxon>Alphaproteobacteria</taxon>
        <taxon>Rhodobacterales</taxon>
        <taxon>Roseobacteraceae</taxon>
        <taxon>Ponticoccus</taxon>
    </lineage>
</organism>
<dbReference type="Proteomes" id="UP001428774">
    <property type="component" value="Unassembled WGS sequence"/>
</dbReference>
<dbReference type="PROSITE" id="PS51257">
    <property type="entry name" value="PROKAR_LIPOPROTEIN"/>
    <property type="match status" value="1"/>
</dbReference>
<comment type="caution">
    <text evidence="2">The sequence shown here is derived from an EMBL/GenBank/DDBJ whole genome shotgun (WGS) entry which is preliminary data.</text>
</comment>
<sequence>MRYLICGVASLALMACDPSMPDSGAGVAERGQGVGFSDYDSYQSYHKEREARLNGTASATTIAAPPAVSGGALSEADSVADSNARIAAAAANSGVAPLNASPSNAAPAIVENARGISGENDFDAVAAQRDIDDDARLIAENRAQYQVVAPEALPTREGSNRPNIVAFALQTTNPVGTALYKRGGFNAEAKYQRACASYASSDLAQEDFLASGGPEKDRKGMDPDGDGFACSWNPAPFRAVRGG</sequence>
<evidence type="ECO:0000256" key="1">
    <source>
        <dbReference type="SAM" id="MobiDB-lite"/>
    </source>
</evidence>
<accession>A0AAW9SRR3</accession>
<feature type="region of interest" description="Disordered" evidence="1">
    <location>
        <begin position="208"/>
        <end position="232"/>
    </location>
</feature>
<protein>
    <recommendedName>
        <fullName evidence="4">Excalibur calcium-binding domain-containing protein</fullName>
    </recommendedName>
</protein>
<gene>
    <name evidence="2" type="ORF">ABFB10_16805</name>
</gene>
<proteinExistence type="predicted"/>
<evidence type="ECO:0000313" key="2">
    <source>
        <dbReference type="EMBL" id="MEN9062402.1"/>
    </source>
</evidence>
<reference evidence="2 3" key="1">
    <citation type="submission" date="2024-05" db="EMBL/GenBank/DDBJ databases">
        <title>Genome sequence of Ponticoccus litoralis KCCM 90028.</title>
        <authorList>
            <person name="Kim J.M."/>
            <person name="Lee J.K."/>
            <person name="Choi B.J."/>
            <person name="Bayburt H."/>
            <person name="Baek J.H."/>
            <person name="Jeon C.O."/>
        </authorList>
    </citation>
    <scope>NUCLEOTIDE SEQUENCE [LARGE SCALE GENOMIC DNA]</scope>
    <source>
        <strain evidence="2 3">KCCM 90028</strain>
    </source>
</reference>
<name>A0AAW9SRR3_9RHOB</name>
<keyword evidence="3" id="KW-1185">Reference proteome</keyword>
<dbReference type="EMBL" id="JBDNCH010000002">
    <property type="protein sequence ID" value="MEN9062402.1"/>
    <property type="molecule type" value="Genomic_DNA"/>
</dbReference>
<evidence type="ECO:0000313" key="3">
    <source>
        <dbReference type="Proteomes" id="UP001428774"/>
    </source>
</evidence>
<dbReference type="RefSeq" id="WP_347167378.1">
    <property type="nucleotide sequence ID" value="NZ_JBDNCH010000002.1"/>
</dbReference>